<organism evidence="3 4">
    <name type="scientific">Carpinus fangiana</name>
    <dbReference type="NCBI Taxonomy" id="176857"/>
    <lineage>
        <taxon>Eukaryota</taxon>
        <taxon>Viridiplantae</taxon>
        <taxon>Streptophyta</taxon>
        <taxon>Embryophyta</taxon>
        <taxon>Tracheophyta</taxon>
        <taxon>Spermatophyta</taxon>
        <taxon>Magnoliopsida</taxon>
        <taxon>eudicotyledons</taxon>
        <taxon>Gunneridae</taxon>
        <taxon>Pentapetalae</taxon>
        <taxon>rosids</taxon>
        <taxon>fabids</taxon>
        <taxon>Fagales</taxon>
        <taxon>Betulaceae</taxon>
        <taxon>Carpinus</taxon>
    </lineage>
</organism>
<feature type="compositionally biased region" description="Basic and acidic residues" evidence="2">
    <location>
        <begin position="190"/>
        <end position="201"/>
    </location>
</feature>
<dbReference type="InterPro" id="IPR001087">
    <property type="entry name" value="GDSL"/>
</dbReference>
<reference evidence="3 4" key="1">
    <citation type="submission" date="2019-06" db="EMBL/GenBank/DDBJ databases">
        <title>A chromosomal-level reference genome of Carpinus fangiana (Coryloideae, Betulaceae).</title>
        <authorList>
            <person name="Yang X."/>
            <person name="Wang Z."/>
            <person name="Zhang L."/>
            <person name="Hao G."/>
            <person name="Liu J."/>
            <person name="Yang Y."/>
        </authorList>
    </citation>
    <scope>NUCLEOTIDE SEQUENCE [LARGE SCALE GENOMIC DNA]</scope>
    <source>
        <strain evidence="3">Cfa_2016G</strain>
        <tissue evidence="3">Leaf</tissue>
    </source>
</reference>
<dbReference type="PANTHER" id="PTHR45642">
    <property type="entry name" value="GDSL ESTERASE/LIPASE EXL3"/>
    <property type="match status" value="1"/>
</dbReference>
<gene>
    <name evidence="3" type="ORF">FH972_010907</name>
</gene>
<sequence length="681" mass="72798">MSNELGYTHFWAQVGATEVEDCLNSFPEPIARIPSWLKEASRERDIQAQEAGKYAGIMNKDCNTATNSDAGAVVPAKRCAEEGGCNLKSGRSGAPASRVQTQVSSSSFMARQYATELGTEHLKGWERVDQLKRLEGSDSASLELLKIKESLKRWKSEVDVGLERLEAVIKKLENGGLGLGFSGQLKSGLKGKEKMEAEGKGGRPVRSFKPKSSLGLKRKKPSPLVWRKRRTRVSSLLQVHDRSKCDGVAPAGSKTGVLDSVMPELCTPGMNEVADAMGPPRETGATPVRDVGATLGGKDSSVEAGEVGRVVSGDMGPFEDTKCPQIVSIGKYDGLGPLCETGAEPVSAVGVTEDAGSSLGGPSLANQSARLLQLQGEGTASSVEGFLQVVAWSLDELDQEKEKVSKGLGELGFPATESELPVVCSSIDICQGASGMVEAGTEVGNLVSHAPLNSYVPSSGGGSGYSDLVVQCANEIYPIVGISFVGHKLQLLALLTFLEGERRNNSMVANSGSGTKGDPPHPQHSHASLTIPGLGVDKWEIKCFNNNIWCNLLNAGNSDFLQNYYVDPLLQVTYSFDRFSDILMQSYTIFIQGLYALGGRRIGVTTLPPVGCLPAAMTIYELGGNECVERLNNDAIAFNNKLNATSQRLQNHLSGLILVVLDIYQPLLNLVTYKCKQMLPV</sequence>
<comment type="similarity">
    <text evidence="1">Belongs to the 'GDSL' lipolytic enzyme family.</text>
</comment>
<evidence type="ECO:0000313" key="3">
    <source>
        <dbReference type="EMBL" id="KAE8038388.1"/>
    </source>
</evidence>
<proteinExistence type="inferred from homology"/>
<accession>A0A660KSN0</accession>
<dbReference type="Proteomes" id="UP000327013">
    <property type="component" value="Chromosome 4"/>
</dbReference>
<name>A0A660KSN0_9ROSI</name>
<feature type="region of interest" description="Disordered" evidence="2">
    <location>
        <begin position="188"/>
        <end position="222"/>
    </location>
</feature>
<dbReference type="EMBL" id="CM017324">
    <property type="protein sequence ID" value="KAE8038388.1"/>
    <property type="molecule type" value="Genomic_DNA"/>
</dbReference>
<dbReference type="InterPro" id="IPR036514">
    <property type="entry name" value="SGNH_hydro_sf"/>
</dbReference>
<dbReference type="Gene3D" id="3.40.50.1110">
    <property type="entry name" value="SGNH hydrolase"/>
    <property type="match status" value="1"/>
</dbReference>
<dbReference type="InterPro" id="IPR050592">
    <property type="entry name" value="GDSL_lipolytic_enzyme"/>
</dbReference>
<evidence type="ECO:0000256" key="1">
    <source>
        <dbReference type="ARBA" id="ARBA00008668"/>
    </source>
</evidence>
<dbReference type="AlphaFoldDB" id="A0A660KSN0"/>
<feature type="region of interest" description="Disordered" evidence="2">
    <location>
        <begin position="507"/>
        <end position="527"/>
    </location>
</feature>
<dbReference type="PANTHER" id="PTHR45642:SF67">
    <property type="entry name" value="GDSL-LIKE LIPASE_ACYLHYDROLASE FAMILY PROTEIN, EXPRESSED"/>
    <property type="match status" value="1"/>
</dbReference>
<dbReference type="Pfam" id="PF00657">
    <property type="entry name" value="Lipase_GDSL"/>
    <property type="match status" value="1"/>
</dbReference>
<protein>
    <submittedName>
        <fullName evidence="3">Uncharacterized protein</fullName>
    </submittedName>
</protein>
<evidence type="ECO:0000313" key="4">
    <source>
        <dbReference type="Proteomes" id="UP000327013"/>
    </source>
</evidence>
<dbReference type="GO" id="GO:0016788">
    <property type="term" value="F:hydrolase activity, acting on ester bonds"/>
    <property type="evidence" value="ECO:0007669"/>
    <property type="project" value="InterPro"/>
</dbReference>
<keyword evidence="4" id="KW-1185">Reference proteome</keyword>
<evidence type="ECO:0000256" key="2">
    <source>
        <dbReference type="SAM" id="MobiDB-lite"/>
    </source>
</evidence>
<dbReference type="OrthoDB" id="1600564at2759"/>